<dbReference type="AlphaFoldDB" id="A0A3N1H9A0"/>
<organism evidence="2 3">
    <name type="scientific">Saccharothrix texasensis</name>
    <dbReference type="NCBI Taxonomy" id="103734"/>
    <lineage>
        <taxon>Bacteria</taxon>
        <taxon>Bacillati</taxon>
        <taxon>Actinomycetota</taxon>
        <taxon>Actinomycetes</taxon>
        <taxon>Pseudonocardiales</taxon>
        <taxon>Pseudonocardiaceae</taxon>
        <taxon>Saccharothrix</taxon>
    </lineage>
</organism>
<evidence type="ECO:0000313" key="3">
    <source>
        <dbReference type="Proteomes" id="UP000268727"/>
    </source>
</evidence>
<feature type="compositionally biased region" description="Polar residues" evidence="1">
    <location>
        <begin position="14"/>
        <end position="23"/>
    </location>
</feature>
<keyword evidence="3" id="KW-1185">Reference proteome</keyword>
<proteinExistence type="predicted"/>
<comment type="caution">
    <text evidence="2">The sequence shown here is derived from an EMBL/GenBank/DDBJ whole genome shotgun (WGS) entry which is preliminary data.</text>
</comment>
<evidence type="ECO:0000256" key="1">
    <source>
        <dbReference type="SAM" id="MobiDB-lite"/>
    </source>
</evidence>
<dbReference type="OrthoDB" id="9914468at2"/>
<reference evidence="2 3" key="1">
    <citation type="submission" date="2018-11" db="EMBL/GenBank/DDBJ databases">
        <title>Sequencing the genomes of 1000 actinobacteria strains.</title>
        <authorList>
            <person name="Klenk H.-P."/>
        </authorList>
    </citation>
    <scope>NUCLEOTIDE SEQUENCE [LARGE SCALE GENOMIC DNA]</scope>
    <source>
        <strain evidence="2 3">DSM 44231</strain>
    </source>
</reference>
<feature type="region of interest" description="Disordered" evidence="1">
    <location>
        <begin position="1"/>
        <end position="110"/>
    </location>
</feature>
<protein>
    <submittedName>
        <fullName evidence="2">Uncharacterized protein</fullName>
    </submittedName>
</protein>
<feature type="compositionally biased region" description="Basic and acidic residues" evidence="1">
    <location>
        <begin position="68"/>
        <end position="89"/>
    </location>
</feature>
<feature type="compositionally biased region" description="Low complexity" evidence="1">
    <location>
        <begin position="90"/>
        <end position="105"/>
    </location>
</feature>
<accession>A0A3N1H9A0</accession>
<dbReference type="Proteomes" id="UP000268727">
    <property type="component" value="Unassembled WGS sequence"/>
</dbReference>
<name>A0A3N1H9A0_9PSEU</name>
<feature type="region of interest" description="Disordered" evidence="1">
    <location>
        <begin position="126"/>
        <end position="177"/>
    </location>
</feature>
<evidence type="ECO:0000313" key="2">
    <source>
        <dbReference type="EMBL" id="ROP39094.1"/>
    </source>
</evidence>
<dbReference type="RefSeq" id="WP_123744642.1">
    <property type="nucleotide sequence ID" value="NZ_RJKM01000001.1"/>
</dbReference>
<gene>
    <name evidence="2" type="ORF">EDD40_4468</name>
</gene>
<sequence length="196" mass="21594">MCRAGGRRCPNAGGRSTQNTRQAVSRARRALRQAKQTGNPHGITAARERLDTARTAHQQAKDTAVNPHHHEGQDHAADHDTTAGHDRDVTPAPTTDDTTTGPSTQDSRHRFGGFMLHNTNNVHGNARVGSQHDVHHGTTRFTTRTGPAPRHDRDVTDHDDDQDDATGTRNVASGNDHVDQQIGFTLADLRRLRRRR</sequence>
<dbReference type="EMBL" id="RJKM01000001">
    <property type="protein sequence ID" value="ROP39094.1"/>
    <property type="molecule type" value="Genomic_DNA"/>
</dbReference>